<evidence type="ECO:0000256" key="2">
    <source>
        <dbReference type="ARBA" id="ARBA00022448"/>
    </source>
</evidence>
<keyword evidence="5 7" id="KW-1133">Transmembrane helix</keyword>
<dbReference type="InterPro" id="IPR000515">
    <property type="entry name" value="MetI-like"/>
</dbReference>
<feature type="transmembrane region" description="Helical" evidence="7">
    <location>
        <begin position="204"/>
        <end position="225"/>
    </location>
</feature>
<feature type="domain" description="ABC transmembrane type-1" evidence="8">
    <location>
        <begin position="84"/>
        <end position="272"/>
    </location>
</feature>
<dbReference type="KEGG" id="pshq:F3W81_03655"/>
<dbReference type="PROSITE" id="PS50928">
    <property type="entry name" value="ABC_TM1"/>
    <property type="match status" value="1"/>
</dbReference>
<dbReference type="CDD" id="cd06261">
    <property type="entry name" value="TM_PBP2"/>
    <property type="match status" value="1"/>
</dbReference>
<evidence type="ECO:0000256" key="7">
    <source>
        <dbReference type="RuleBase" id="RU363032"/>
    </source>
</evidence>
<evidence type="ECO:0000256" key="4">
    <source>
        <dbReference type="ARBA" id="ARBA00022692"/>
    </source>
</evidence>
<dbReference type="Gene3D" id="1.10.3720.10">
    <property type="entry name" value="MetI-like"/>
    <property type="match status" value="1"/>
</dbReference>
<name>A0A7L9WJW9_9RHOB</name>
<dbReference type="AlphaFoldDB" id="A0A7L9WJW9"/>
<keyword evidence="3" id="KW-1003">Cell membrane</keyword>
<evidence type="ECO:0000259" key="8">
    <source>
        <dbReference type="PROSITE" id="PS50928"/>
    </source>
</evidence>
<dbReference type="InterPro" id="IPR050366">
    <property type="entry name" value="BP-dependent_transpt_permease"/>
</dbReference>
<sequence length="284" mass="29917">MSDTLTLPRRPRRLPPRLRRNPMAALALGLLLAIALAAIFAPLLTSFDPYETALRQRLQGPGNGHLLGTDSQGRDMLTRLLYGARTTLMIGCAGTAFGALLGGSIGLCAAFYRKLDGVLMRLVDVLLSFPSILFGLSLAAILGPGLDSLILAVGLSVMPGIARISRGAALSVMTQDYIESGRAIGLPDHRLLTRYLLANAYPPILTYTTLAFGDAILLAATLGFLGLGLQPPTAELGGIAAEGRAFLFIAPHVSTAASLLIFAIVLSFNLLGDALRDAGDRRAQ</sequence>
<feature type="transmembrane region" description="Helical" evidence="7">
    <location>
        <begin position="88"/>
        <end position="112"/>
    </location>
</feature>
<dbReference type="Pfam" id="PF12911">
    <property type="entry name" value="OppC_N"/>
    <property type="match status" value="1"/>
</dbReference>
<feature type="transmembrane region" description="Helical" evidence="7">
    <location>
        <begin position="245"/>
        <end position="272"/>
    </location>
</feature>
<dbReference type="InterPro" id="IPR025966">
    <property type="entry name" value="OppC_N"/>
</dbReference>
<dbReference type="EMBL" id="CP045201">
    <property type="protein sequence ID" value="QOL79997.1"/>
    <property type="molecule type" value="Genomic_DNA"/>
</dbReference>
<dbReference type="InterPro" id="IPR035906">
    <property type="entry name" value="MetI-like_sf"/>
</dbReference>
<proteinExistence type="inferred from homology"/>
<keyword evidence="4 7" id="KW-0812">Transmembrane</keyword>
<dbReference type="GO" id="GO:0055085">
    <property type="term" value="P:transmembrane transport"/>
    <property type="evidence" value="ECO:0007669"/>
    <property type="project" value="InterPro"/>
</dbReference>
<dbReference type="SUPFAM" id="SSF161098">
    <property type="entry name" value="MetI-like"/>
    <property type="match status" value="1"/>
</dbReference>
<comment type="subcellular location">
    <subcellularLocation>
        <location evidence="1 7">Cell membrane</location>
        <topology evidence="1 7">Multi-pass membrane protein</topology>
    </subcellularLocation>
</comment>
<gene>
    <name evidence="9" type="ORF">F3W81_03655</name>
</gene>
<keyword evidence="6 7" id="KW-0472">Membrane</keyword>
<evidence type="ECO:0000313" key="10">
    <source>
        <dbReference type="Proteomes" id="UP000594118"/>
    </source>
</evidence>
<dbReference type="RefSeq" id="WP_193082311.1">
    <property type="nucleotide sequence ID" value="NZ_CP045201.1"/>
</dbReference>
<evidence type="ECO:0000256" key="5">
    <source>
        <dbReference type="ARBA" id="ARBA00022989"/>
    </source>
</evidence>
<dbReference type="Proteomes" id="UP000594118">
    <property type="component" value="Chromosome"/>
</dbReference>
<evidence type="ECO:0000256" key="1">
    <source>
        <dbReference type="ARBA" id="ARBA00004651"/>
    </source>
</evidence>
<feature type="transmembrane region" description="Helical" evidence="7">
    <location>
        <begin position="148"/>
        <end position="165"/>
    </location>
</feature>
<evidence type="ECO:0000256" key="6">
    <source>
        <dbReference type="ARBA" id="ARBA00023136"/>
    </source>
</evidence>
<dbReference type="PANTHER" id="PTHR43386:SF25">
    <property type="entry name" value="PEPTIDE ABC TRANSPORTER PERMEASE PROTEIN"/>
    <property type="match status" value="1"/>
</dbReference>
<dbReference type="Pfam" id="PF00528">
    <property type="entry name" value="BPD_transp_1"/>
    <property type="match status" value="1"/>
</dbReference>
<dbReference type="GO" id="GO:0005886">
    <property type="term" value="C:plasma membrane"/>
    <property type="evidence" value="ECO:0007669"/>
    <property type="project" value="UniProtKB-SubCell"/>
</dbReference>
<evidence type="ECO:0000256" key="3">
    <source>
        <dbReference type="ARBA" id="ARBA00022475"/>
    </source>
</evidence>
<keyword evidence="2 7" id="KW-0813">Transport</keyword>
<organism evidence="9 10">
    <name type="scientific">Pseudooceanicola spongiae</name>
    <dbReference type="NCBI Taxonomy" id="2613965"/>
    <lineage>
        <taxon>Bacteria</taxon>
        <taxon>Pseudomonadati</taxon>
        <taxon>Pseudomonadota</taxon>
        <taxon>Alphaproteobacteria</taxon>
        <taxon>Rhodobacterales</taxon>
        <taxon>Paracoccaceae</taxon>
        <taxon>Pseudooceanicola</taxon>
    </lineage>
</organism>
<accession>A0A7L9WJW9</accession>
<comment type="similarity">
    <text evidence="7">Belongs to the binding-protein-dependent transport system permease family.</text>
</comment>
<dbReference type="PANTHER" id="PTHR43386">
    <property type="entry name" value="OLIGOPEPTIDE TRANSPORT SYSTEM PERMEASE PROTEIN APPC"/>
    <property type="match status" value="1"/>
</dbReference>
<feature type="transmembrane region" description="Helical" evidence="7">
    <location>
        <begin position="119"/>
        <end position="142"/>
    </location>
</feature>
<keyword evidence="10" id="KW-1185">Reference proteome</keyword>
<protein>
    <submittedName>
        <fullName evidence="9">ABC transporter permease subunit</fullName>
    </submittedName>
</protein>
<evidence type="ECO:0000313" key="9">
    <source>
        <dbReference type="EMBL" id="QOL79997.1"/>
    </source>
</evidence>
<reference evidence="9 10" key="1">
    <citation type="submission" date="2019-10" db="EMBL/GenBank/DDBJ databases">
        <title>Pseudopuniceibacterium sp. HQ09 islated from Antarctica.</title>
        <authorList>
            <person name="Liao L."/>
            <person name="Su S."/>
            <person name="Chen B."/>
            <person name="Yu Y."/>
        </authorList>
    </citation>
    <scope>NUCLEOTIDE SEQUENCE [LARGE SCALE GENOMIC DNA]</scope>
    <source>
        <strain evidence="9 10">HQ09</strain>
    </source>
</reference>